<comment type="subcellular location">
    <subcellularLocation>
        <location evidence="1">Cell membrane</location>
        <topology evidence="1">Multi-pass membrane protein</topology>
    </subcellularLocation>
</comment>
<organism evidence="10">
    <name type="scientific">freshwater metagenome</name>
    <dbReference type="NCBI Taxonomy" id="449393"/>
    <lineage>
        <taxon>unclassified sequences</taxon>
        <taxon>metagenomes</taxon>
        <taxon>ecological metagenomes</taxon>
    </lineage>
</organism>
<evidence type="ECO:0000259" key="9">
    <source>
        <dbReference type="PROSITE" id="PS50928"/>
    </source>
</evidence>
<protein>
    <submittedName>
        <fullName evidence="10">Unannotated protein</fullName>
    </submittedName>
</protein>
<dbReference type="Pfam" id="PF00528">
    <property type="entry name" value="BPD_transp_1"/>
    <property type="match status" value="1"/>
</dbReference>
<dbReference type="PANTHER" id="PTHR30614">
    <property type="entry name" value="MEMBRANE COMPONENT OF AMINO ACID ABC TRANSPORTER"/>
    <property type="match status" value="1"/>
</dbReference>
<dbReference type="CDD" id="cd06261">
    <property type="entry name" value="TM_PBP2"/>
    <property type="match status" value="1"/>
</dbReference>
<dbReference type="AlphaFoldDB" id="A0A6J7LH69"/>
<gene>
    <name evidence="10" type="ORF">UFOPK3772_02601</name>
</gene>
<evidence type="ECO:0000256" key="4">
    <source>
        <dbReference type="ARBA" id="ARBA00022692"/>
    </source>
</evidence>
<keyword evidence="4 8" id="KW-0812">Transmembrane</keyword>
<dbReference type="GO" id="GO:0043190">
    <property type="term" value="C:ATP-binding cassette (ABC) transporter complex"/>
    <property type="evidence" value="ECO:0007669"/>
    <property type="project" value="InterPro"/>
</dbReference>
<keyword evidence="6 8" id="KW-1133">Transmembrane helix</keyword>
<name>A0A6J7LH69_9ZZZZ</name>
<dbReference type="PROSITE" id="PS50928">
    <property type="entry name" value="ABC_TM1"/>
    <property type="match status" value="1"/>
</dbReference>
<evidence type="ECO:0000256" key="7">
    <source>
        <dbReference type="ARBA" id="ARBA00023136"/>
    </source>
</evidence>
<proteinExistence type="predicted"/>
<dbReference type="NCBIfam" id="TIGR01726">
    <property type="entry name" value="HEQRo_perm_3TM"/>
    <property type="match status" value="1"/>
</dbReference>
<dbReference type="InterPro" id="IPR035906">
    <property type="entry name" value="MetI-like_sf"/>
</dbReference>
<feature type="transmembrane region" description="Helical" evidence="8">
    <location>
        <begin position="55"/>
        <end position="76"/>
    </location>
</feature>
<evidence type="ECO:0000256" key="8">
    <source>
        <dbReference type="SAM" id="Phobius"/>
    </source>
</evidence>
<evidence type="ECO:0000256" key="6">
    <source>
        <dbReference type="ARBA" id="ARBA00022989"/>
    </source>
</evidence>
<feature type="domain" description="ABC transmembrane type-1" evidence="9">
    <location>
        <begin position="19"/>
        <end position="207"/>
    </location>
</feature>
<feature type="transmembrane region" description="Helical" evidence="8">
    <location>
        <begin position="88"/>
        <end position="107"/>
    </location>
</feature>
<dbReference type="EMBL" id="CAFBNE010000106">
    <property type="protein sequence ID" value="CAB4965064.1"/>
    <property type="molecule type" value="Genomic_DNA"/>
</dbReference>
<evidence type="ECO:0000256" key="3">
    <source>
        <dbReference type="ARBA" id="ARBA00022475"/>
    </source>
</evidence>
<dbReference type="PANTHER" id="PTHR30614:SF0">
    <property type="entry name" value="L-CYSTINE TRANSPORT SYSTEM PERMEASE PROTEIN TCYL"/>
    <property type="match status" value="1"/>
</dbReference>
<evidence type="ECO:0000256" key="1">
    <source>
        <dbReference type="ARBA" id="ARBA00004651"/>
    </source>
</evidence>
<reference evidence="10" key="1">
    <citation type="submission" date="2020-05" db="EMBL/GenBank/DDBJ databases">
        <authorList>
            <person name="Chiriac C."/>
            <person name="Salcher M."/>
            <person name="Ghai R."/>
            <person name="Kavagutti S V."/>
        </authorList>
    </citation>
    <scope>NUCLEOTIDE SEQUENCE</scope>
</reference>
<dbReference type="InterPro" id="IPR000515">
    <property type="entry name" value="MetI-like"/>
</dbReference>
<dbReference type="GO" id="GO:0022857">
    <property type="term" value="F:transmembrane transporter activity"/>
    <property type="evidence" value="ECO:0007669"/>
    <property type="project" value="InterPro"/>
</dbReference>
<keyword evidence="5" id="KW-0029">Amino-acid transport</keyword>
<keyword evidence="2" id="KW-0813">Transport</keyword>
<dbReference type="FunFam" id="1.10.3720.10:FF:000033">
    <property type="entry name" value="Polar amino acid ABC transporter permease"/>
    <property type="match status" value="1"/>
</dbReference>
<feature type="transmembrane region" description="Helical" evidence="8">
    <location>
        <begin position="188"/>
        <end position="206"/>
    </location>
</feature>
<dbReference type="InterPro" id="IPR043429">
    <property type="entry name" value="ArtM/GltK/GlnP/TcyL/YhdX-like"/>
</dbReference>
<dbReference type="Gene3D" id="1.10.3720.10">
    <property type="entry name" value="MetI-like"/>
    <property type="match status" value="1"/>
</dbReference>
<keyword evidence="3" id="KW-1003">Cell membrane</keyword>
<dbReference type="GO" id="GO:0006865">
    <property type="term" value="P:amino acid transport"/>
    <property type="evidence" value="ECO:0007669"/>
    <property type="project" value="UniProtKB-KW"/>
</dbReference>
<evidence type="ECO:0000313" key="10">
    <source>
        <dbReference type="EMBL" id="CAB4965064.1"/>
    </source>
</evidence>
<feature type="transmembrane region" description="Helical" evidence="8">
    <location>
        <begin position="20"/>
        <end position="43"/>
    </location>
</feature>
<dbReference type="SUPFAM" id="SSF161098">
    <property type="entry name" value="MetI-like"/>
    <property type="match status" value="1"/>
</dbReference>
<evidence type="ECO:0000256" key="2">
    <source>
        <dbReference type="ARBA" id="ARBA00022448"/>
    </source>
</evidence>
<accession>A0A6J7LH69</accession>
<sequence length="219" mass="24182">MSNYLDLMAEAWPALLEGLKITIILTILSLALGLIIGLVMALMRLSRRNLLRAIAHVYVDVVRGTPVLVQLFLVYYGLPQFGIRVTPILAAVLALGANYGAYLAEVFRAGLLSIDRGQWEAAESLGFQGRQLYRKIILPQAIRVSLPGIGNYANSMVKDTSLASVVTVMELLRSGQIIVSATFQSFEIYLTVGAMYLAISLPLAWYTRRLEERSNRGYA</sequence>
<dbReference type="InterPro" id="IPR010065">
    <property type="entry name" value="AA_ABC_transptr_permease_3TM"/>
</dbReference>
<keyword evidence="7 8" id="KW-0472">Membrane</keyword>
<evidence type="ECO:0000256" key="5">
    <source>
        <dbReference type="ARBA" id="ARBA00022970"/>
    </source>
</evidence>